<dbReference type="EMBL" id="DMAI01000242">
    <property type="protein sequence ID" value="HAE48759.1"/>
    <property type="molecule type" value="Genomic_DNA"/>
</dbReference>
<evidence type="ECO:0000313" key="2">
    <source>
        <dbReference type="EMBL" id="KYO51492.1"/>
    </source>
</evidence>
<accession>A0A161Q214</accession>
<dbReference type="Proteomes" id="UP000075787">
    <property type="component" value="Unassembled WGS sequence"/>
</dbReference>
<proteinExistence type="predicted"/>
<evidence type="ECO:0008006" key="5">
    <source>
        <dbReference type="Google" id="ProtNLM"/>
    </source>
</evidence>
<dbReference type="Proteomes" id="UP000257706">
    <property type="component" value="Unassembled WGS sequence"/>
</dbReference>
<sequence length="119" mass="12945">MTPDQGDDDRRTGLGDIQDPVAALDAIAAEISVAREMLARGDAVDLHGMEVRVTRFCEQLASLPPGSGQSVRPRMLGLIDALNVLEREMRQVFDETAREMGGFSARQRATAAYGRTGNR</sequence>
<dbReference type="GeneID" id="97242452"/>
<name>A0A161Q214_9PROT</name>
<comment type="caution">
    <text evidence="2">The sequence shown here is derived from an EMBL/GenBank/DDBJ whole genome shotgun (WGS) entry which is preliminary data.</text>
</comment>
<evidence type="ECO:0000313" key="3">
    <source>
        <dbReference type="Proteomes" id="UP000075787"/>
    </source>
</evidence>
<reference evidence="1 4" key="2">
    <citation type="journal article" date="2018" name="Nat. Biotechnol.">
        <title>A standardized bacterial taxonomy based on genome phylogeny substantially revises the tree of life.</title>
        <authorList>
            <person name="Parks D.H."/>
            <person name="Chuvochina M."/>
            <person name="Waite D.W."/>
            <person name="Rinke C."/>
            <person name="Skarshewski A."/>
            <person name="Chaumeil P.A."/>
            <person name="Hugenholtz P."/>
        </authorList>
    </citation>
    <scope>NUCLEOTIDE SEQUENCE [LARGE SCALE GENOMIC DNA]</scope>
    <source>
        <strain evidence="1">UBA8739</strain>
    </source>
</reference>
<evidence type="ECO:0000313" key="4">
    <source>
        <dbReference type="Proteomes" id="UP000257706"/>
    </source>
</evidence>
<protein>
    <recommendedName>
        <fullName evidence="5">Flagellar protein FliT</fullName>
    </recommendedName>
</protein>
<dbReference type="EMBL" id="LPZR01000172">
    <property type="protein sequence ID" value="KYO51492.1"/>
    <property type="molecule type" value="Genomic_DNA"/>
</dbReference>
<dbReference type="RefSeq" id="WP_062766196.1">
    <property type="nucleotide sequence ID" value="NZ_CP121045.1"/>
</dbReference>
<reference evidence="2 3" key="1">
    <citation type="submission" date="2015-12" db="EMBL/GenBank/DDBJ databases">
        <title>Genome sequence of Tistrella mobilis MCCC 1A02139.</title>
        <authorList>
            <person name="Lu L."/>
            <person name="Lai Q."/>
            <person name="Shao Z."/>
            <person name="Qian P."/>
        </authorList>
    </citation>
    <scope>NUCLEOTIDE SEQUENCE [LARGE SCALE GENOMIC DNA]</scope>
    <source>
        <strain evidence="2 3">MCCC 1A02139</strain>
    </source>
</reference>
<gene>
    <name evidence="2" type="ORF">AUP44_08860</name>
    <name evidence="1" type="ORF">DCK97_15185</name>
</gene>
<evidence type="ECO:0000313" key="1">
    <source>
        <dbReference type="EMBL" id="HAE48759.1"/>
    </source>
</evidence>
<organism evidence="2 3">
    <name type="scientific">Tistrella mobilis</name>
    <dbReference type="NCBI Taxonomy" id="171437"/>
    <lineage>
        <taxon>Bacteria</taxon>
        <taxon>Pseudomonadati</taxon>
        <taxon>Pseudomonadota</taxon>
        <taxon>Alphaproteobacteria</taxon>
        <taxon>Geminicoccales</taxon>
        <taxon>Geminicoccaceae</taxon>
        <taxon>Tistrella</taxon>
    </lineage>
</organism>
<dbReference type="AlphaFoldDB" id="A0A161Q214"/>